<dbReference type="Gene3D" id="2.170.260.10">
    <property type="entry name" value="paz domain"/>
    <property type="match status" value="1"/>
</dbReference>
<dbReference type="Gene3D" id="3.30.420.10">
    <property type="entry name" value="Ribonuclease H-like superfamily/Ribonuclease H"/>
    <property type="match status" value="1"/>
</dbReference>
<dbReference type="SUPFAM" id="SSF101690">
    <property type="entry name" value="PAZ domain"/>
    <property type="match status" value="1"/>
</dbReference>
<protein>
    <submittedName>
        <fullName evidence="3">Piwi domain-containing protein</fullName>
    </submittedName>
</protein>
<dbReference type="InterPro" id="IPR036397">
    <property type="entry name" value="RNaseH_sf"/>
</dbReference>
<feature type="domain" description="Piwi" evidence="1">
    <location>
        <begin position="249"/>
        <end position="542"/>
    </location>
</feature>
<dbReference type="SUPFAM" id="SSF53098">
    <property type="entry name" value="Ribonuclease H-like"/>
    <property type="match status" value="1"/>
</dbReference>
<dbReference type="AlphaFoldDB" id="A0A914Q9Q1"/>
<name>A0A914Q9Q1_9BILA</name>
<evidence type="ECO:0000259" key="1">
    <source>
        <dbReference type="PROSITE" id="PS50822"/>
    </source>
</evidence>
<dbReference type="InterPro" id="IPR003165">
    <property type="entry name" value="Piwi"/>
</dbReference>
<dbReference type="Gene3D" id="3.40.50.2300">
    <property type="match status" value="1"/>
</dbReference>
<dbReference type="Proteomes" id="UP000887578">
    <property type="component" value="Unplaced"/>
</dbReference>
<dbReference type="WBParaSite" id="PDA_v2.g23890.t1">
    <property type="protein sequence ID" value="PDA_v2.g23890.t1"/>
    <property type="gene ID" value="PDA_v2.g23890"/>
</dbReference>
<organism evidence="2 3">
    <name type="scientific">Panagrolaimus davidi</name>
    <dbReference type="NCBI Taxonomy" id="227884"/>
    <lineage>
        <taxon>Eukaryota</taxon>
        <taxon>Metazoa</taxon>
        <taxon>Ecdysozoa</taxon>
        <taxon>Nematoda</taxon>
        <taxon>Chromadorea</taxon>
        <taxon>Rhabditida</taxon>
        <taxon>Tylenchina</taxon>
        <taxon>Panagrolaimomorpha</taxon>
        <taxon>Panagrolaimoidea</taxon>
        <taxon>Panagrolaimidae</taxon>
        <taxon>Panagrolaimus</taxon>
    </lineage>
</organism>
<evidence type="ECO:0000313" key="3">
    <source>
        <dbReference type="WBParaSite" id="PDA_v2.g23890.t1"/>
    </source>
</evidence>
<evidence type="ECO:0000313" key="2">
    <source>
        <dbReference type="Proteomes" id="UP000887578"/>
    </source>
</evidence>
<sequence length="590" mass="67418">MTKCGNDFYVAETLFRNVKLYPIYQRERTLIFKNFTFQNVGCLRLDDGRTLEDFYLHWNIQLQNLNEPAVQMSNTNGYFPLELLEIFPNQTVPLSKMSKGLKEKAIKLNRVEPNIRFVQIKREFEKLSMNNEISAAFGIKVDSKMIQGTYERRPRMKMILNGTTVFPNEDGLFEYDKNKYYRAEGFDEIIVFSNKRERDNSMKCVNKIVAEAKKKGMRMPNPIFQEFNTFSQNLDEWLDALNDYKGRKAIVMVVDPSFESHPIVKLAQALTGVQTQHLQSDTAIKVSKGRPKTLENIVHKMNVKSGGINHLVDFDSYLEKINLDETIIISLDVCHPTALYNEEDEPSTVGLVSNYLADPNEFAGIFFFQAPRQESVDQTSLQINVKKMLQQAKKHRTIKTVILIRDGIAEGQYAMFVEKELAAIEEATTTELSVKAKIVGIIVTKDGVVRHFMDYSTGNPLSMPPRSFISFGCRYGFRQFYQISHKAGIGTAKSVLITVLRDDLQISNEELQTFLLGLTQLHQIISFPVSIPAPLYQADVLAEHGQKLFIAMKRCCERDIPRIAGAIDYDQLSNLLNFNNGELPLTRYTA</sequence>
<dbReference type="GO" id="GO:0003676">
    <property type="term" value="F:nucleic acid binding"/>
    <property type="evidence" value="ECO:0007669"/>
    <property type="project" value="InterPro"/>
</dbReference>
<keyword evidence="2" id="KW-1185">Reference proteome</keyword>
<accession>A0A914Q9Q1</accession>
<dbReference type="SMART" id="SM00950">
    <property type="entry name" value="Piwi"/>
    <property type="match status" value="1"/>
</dbReference>
<dbReference type="Pfam" id="PF02171">
    <property type="entry name" value="Piwi"/>
    <property type="match status" value="1"/>
</dbReference>
<dbReference type="PROSITE" id="PS50822">
    <property type="entry name" value="PIWI"/>
    <property type="match status" value="1"/>
</dbReference>
<dbReference type="PANTHER" id="PTHR22891">
    <property type="entry name" value="EUKARYOTIC TRANSLATION INITIATION FACTOR 2C"/>
    <property type="match status" value="1"/>
</dbReference>
<dbReference type="InterPro" id="IPR012337">
    <property type="entry name" value="RNaseH-like_sf"/>
</dbReference>
<proteinExistence type="predicted"/>
<reference evidence="3" key="1">
    <citation type="submission" date="2022-11" db="UniProtKB">
        <authorList>
            <consortium name="WormBaseParasite"/>
        </authorList>
    </citation>
    <scope>IDENTIFICATION</scope>
</reference>
<dbReference type="InterPro" id="IPR036085">
    <property type="entry name" value="PAZ_dom_sf"/>
</dbReference>